<dbReference type="GO" id="GO:0019563">
    <property type="term" value="P:glycerol catabolic process"/>
    <property type="evidence" value="ECO:0007669"/>
    <property type="project" value="TreeGrafter"/>
</dbReference>
<dbReference type="InterPro" id="IPR013785">
    <property type="entry name" value="Aldolase_TIM"/>
</dbReference>
<evidence type="ECO:0000256" key="6">
    <source>
        <dbReference type="ARBA" id="ARBA00023235"/>
    </source>
</evidence>
<dbReference type="GO" id="GO:0046166">
    <property type="term" value="P:glyceraldehyde-3-phosphate biosynthetic process"/>
    <property type="evidence" value="ECO:0007669"/>
    <property type="project" value="TreeGrafter"/>
</dbReference>
<dbReference type="FunFam" id="3.20.20.70:FF:000016">
    <property type="entry name" value="Triosephosphate isomerase"/>
    <property type="match status" value="1"/>
</dbReference>
<dbReference type="GO" id="GO:0005829">
    <property type="term" value="C:cytosol"/>
    <property type="evidence" value="ECO:0007669"/>
    <property type="project" value="TreeGrafter"/>
</dbReference>
<gene>
    <name evidence="7 9" type="primary">tpiA</name>
    <name evidence="9" type="ORF">OO016_13180</name>
</gene>
<keyword evidence="4 7" id="KW-0963">Cytoplasm</keyword>
<feature type="binding site" evidence="7">
    <location>
        <begin position="233"/>
        <end position="234"/>
    </location>
    <ligand>
        <name>substrate</name>
    </ligand>
</feature>
<dbReference type="PROSITE" id="PS51440">
    <property type="entry name" value="TIM_2"/>
    <property type="match status" value="1"/>
</dbReference>
<name>A0AAE3MPF1_9FLAO</name>
<evidence type="ECO:0000313" key="9">
    <source>
        <dbReference type="EMBL" id="MCX2720562.1"/>
    </source>
</evidence>
<reference evidence="9" key="1">
    <citation type="submission" date="2022-11" db="EMBL/GenBank/DDBJ databases">
        <title>The characterization of three novel Bacteroidetes species and genomic analysis of their roles in tidal elemental geochemical cycles.</title>
        <authorList>
            <person name="Ma K.-J."/>
        </authorList>
    </citation>
    <scope>NUCLEOTIDE SEQUENCE</scope>
    <source>
        <strain evidence="9">M415</strain>
    </source>
</reference>
<keyword evidence="3 7" id="KW-0312">Gluconeogenesis</keyword>
<comment type="subunit">
    <text evidence="7 8">Homodimer.</text>
</comment>
<comment type="pathway">
    <text evidence="7 8">Carbohydrate biosynthesis; gluconeogenesis.</text>
</comment>
<comment type="function">
    <text evidence="7">Involved in the gluconeogenesis. Catalyzes stereospecifically the conversion of dihydroxyacetone phosphate (DHAP) to D-glyceraldehyde-3-phosphate (G3P).</text>
</comment>
<evidence type="ECO:0000313" key="10">
    <source>
        <dbReference type="Proteomes" id="UP001207116"/>
    </source>
</evidence>
<keyword evidence="5 7" id="KW-0324">Glycolysis</keyword>
<evidence type="ECO:0000256" key="2">
    <source>
        <dbReference type="ARBA" id="ARBA00007422"/>
    </source>
</evidence>
<dbReference type="PANTHER" id="PTHR21139:SF42">
    <property type="entry name" value="TRIOSEPHOSPHATE ISOMERASE"/>
    <property type="match status" value="1"/>
</dbReference>
<dbReference type="Gene3D" id="3.20.20.70">
    <property type="entry name" value="Aldolase class I"/>
    <property type="match status" value="1"/>
</dbReference>
<evidence type="ECO:0000256" key="7">
    <source>
        <dbReference type="HAMAP-Rule" id="MF_00147"/>
    </source>
</evidence>
<dbReference type="InterPro" id="IPR000652">
    <property type="entry name" value="Triosephosphate_isomerase"/>
</dbReference>
<dbReference type="GO" id="GO:0004807">
    <property type="term" value="F:triose-phosphate isomerase activity"/>
    <property type="evidence" value="ECO:0007669"/>
    <property type="project" value="UniProtKB-UniRule"/>
</dbReference>
<feature type="binding site" evidence="7">
    <location>
        <position position="172"/>
    </location>
    <ligand>
        <name>substrate</name>
    </ligand>
</feature>
<dbReference type="Pfam" id="PF00121">
    <property type="entry name" value="TIM"/>
    <property type="match status" value="1"/>
</dbReference>
<dbReference type="InterPro" id="IPR035990">
    <property type="entry name" value="TIM_sf"/>
</dbReference>
<feature type="active site" description="Electrophile" evidence="7">
    <location>
        <position position="94"/>
    </location>
</feature>
<protein>
    <recommendedName>
        <fullName evidence="7 8">Triosephosphate isomerase</fullName>
        <shortName evidence="7">TIM</shortName>
        <shortName evidence="7">TPI</shortName>
        <ecNumber evidence="7 8">5.3.1.1</ecNumber>
    </recommendedName>
    <alternativeName>
        <fullName evidence="7">Triose-phosphate isomerase</fullName>
    </alternativeName>
</protein>
<dbReference type="AlphaFoldDB" id="A0AAE3MPF1"/>
<dbReference type="GO" id="GO:0006096">
    <property type="term" value="P:glycolytic process"/>
    <property type="evidence" value="ECO:0007669"/>
    <property type="project" value="UniProtKB-UniRule"/>
</dbReference>
<dbReference type="GO" id="GO:0006094">
    <property type="term" value="P:gluconeogenesis"/>
    <property type="evidence" value="ECO:0007669"/>
    <property type="project" value="UniProtKB-UniRule"/>
</dbReference>
<dbReference type="NCBIfam" id="TIGR00419">
    <property type="entry name" value="tim"/>
    <property type="match status" value="1"/>
</dbReference>
<organism evidence="9 10">
    <name type="scientific">Lentiprolixibacter aurantiacus</name>
    <dbReference type="NCBI Taxonomy" id="2993939"/>
    <lineage>
        <taxon>Bacteria</taxon>
        <taxon>Pseudomonadati</taxon>
        <taxon>Bacteroidota</taxon>
        <taxon>Flavobacteriia</taxon>
        <taxon>Flavobacteriales</taxon>
        <taxon>Flavobacteriaceae</taxon>
        <taxon>Lentiprolixibacter</taxon>
    </lineage>
</organism>
<feature type="binding site" evidence="7">
    <location>
        <position position="212"/>
    </location>
    <ligand>
        <name>substrate</name>
    </ligand>
</feature>
<proteinExistence type="inferred from homology"/>
<dbReference type="PANTHER" id="PTHR21139">
    <property type="entry name" value="TRIOSEPHOSPHATE ISOMERASE"/>
    <property type="match status" value="1"/>
</dbReference>
<dbReference type="Proteomes" id="UP001207116">
    <property type="component" value="Unassembled WGS sequence"/>
</dbReference>
<accession>A0AAE3MPF1</accession>
<dbReference type="CDD" id="cd00311">
    <property type="entry name" value="TIM"/>
    <property type="match status" value="1"/>
</dbReference>
<comment type="similarity">
    <text evidence="2 7 8">Belongs to the triosephosphate isomerase family.</text>
</comment>
<evidence type="ECO:0000256" key="5">
    <source>
        <dbReference type="ARBA" id="ARBA00023152"/>
    </source>
</evidence>
<dbReference type="InterPro" id="IPR022896">
    <property type="entry name" value="TrioseP_Isoase_bac/euk"/>
</dbReference>
<comment type="caution">
    <text evidence="9">The sequence shown here is derived from an EMBL/GenBank/DDBJ whole genome shotgun (WGS) entry which is preliminary data.</text>
</comment>
<feature type="binding site" evidence="7">
    <location>
        <begin position="9"/>
        <end position="11"/>
    </location>
    <ligand>
        <name>substrate</name>
    </ligand>
</feature>
<evidence type="ECO:0000256" key="8">
    <source>
        <dbReference type="RuleBase" id="RU363013"/>
    </source>
</evidence>
<feature type="active site" description="Proton acceptor" evidence="7">
    <location>
        <position position="166"/>
    </location>
</feature>
<dbReference type="EC" id="5.3.1.1" evidence="7 8"/>
<dbReference type="InterPro" id="IPR020861">
    <property type="entry name" value="Triosephosphate_isomerase_AS"/>
</dbReference>
<comment type="subcellular location">
    <subcellularLocation>
        <location evidence="7 8">Cytoplasm</location>
    </subcellularLocation>
</comment>
<dbReference type="SUPFAM" id="SSF51351">
    <property type="entry name" value="Triosephosphate isomerase (TIM)"/>
    <property type="match status" value="1"/>
</dbReference>
<sequence>MRSKIVAGNWKMNKNLEETTALLNELAGKLPDTSAEVIVAPTFVNLAEAVKTLGGSKVQVAAQNMHFEESGAFTGEIAPGMLRNIGVNTVILGHSERRAYFGETDDLLKKKVDTALAQGMRIIFCFGEELEDRKAGKHFELVESQLKNALFHLPASAWKHIVLAYEPVWAIGTGETASPEQAQEMHAFIRKTLESSYGSEIAQGVTILYGGSVKPGNASEIFSKPDVDGGLIGGASLKADDFIGIINGI</sequence>
<dbReference type="RefSeq" id="WP_266014898.1">
    <property type="nucleotide sequence ID" value="NZ_JAPFQP010000004.1"/>
</dbReference>
<evidence type="ECO:0000256" key="3">
    <source>
        <dbReference type="ARBA" id="ARBA00022432"/>
    </source>
</evidence>
<comment type="catalytic activity">
    <reaction evidence="7 8">
        <text>D-glyceraldehyde 3-phosphate = dihydroxyacetone phosphate</text>
        <dbReference type="Rhea" id="RHEA:18585"/>
        <dbReference type="ChEBI" id="CHEBI:57642"/>
        <dbReference type="ChEBI" id="CHEBI:59776"/>
        <dbReference type="EC" id="5.3.1.1"/>
    </reaction>
</comment>
<dbReference type="HAMAP" id="MF_00147_B">
    <property type="entry name" value="TIM_B"/>
    <property type="match status" value="1"/>
</dbReference>
<evidence type="ECO:0000256" key="4">
    <source>
        <dbReference type="ARBA" id="ARBA00022490"/>
    </source>
</evidence>
<keyword evidence="6 7" id="KW-0413">Isomerase</keyword>
<keyword evidence="10" id="KW-1185">Reference proteome</keyword>
<comment type="pathway">
    <text evidence="1 7 8">Carbohydrate degradation; glycolysis; D-glyceraldehyde 3-phosphate from glycerone phosphate: step 1/1.</text>
</comment>
<evidence type="ECO:0000256" key="1">
    <source>
        <dbReference type="ARBA" id="ARBA00004680"/>
    </source>
</evidence>
<dbReference type="PROSITE" id="PS00171">
    <property type="entry name" value="TIM_1"/>
    <property type="match status" value="1"/>
</dbReference>
<dbReference type="EMBL" id="JAPFQP010000004">
    <property type="protein sequence ID" value="MCX2720562.1"/>
    <property type="molecule type" value="Genomic_DNA"/>
</dbReference>